<evidence type="ECO:0000259" key="5">
    <source>
        <dbReference type="PROSITE" id="PS50893"/>
    </source>
</evidence>
<evidence type="ECO:0000256" key="2">
    <source>
        <dbReference type="ARBA" id="ARBA00022448"/>
    </source>
</evidence>
<dbReference type="AlphaFoldDB" id="A0A4U3LDJ2"/>
<keyword evidence="4 6" id="KW-0067">ATP-binding</keyword>
<comment type="similarity">
    <text evidence="1">Belongs to the ABC transporter superfamily.</text>
</comment>
<organism evidence="6 7">
    <name type="scientific">Enterococcus faecalis</name>
    <name type="common">Streptococcus faecalis</name>
    <dbReference type="NCBI Taxonomy" id="1351"/>
    <lineage>
        <taxon>Bacteria</taxon>
        <taxon>Bacillati</taxon>
        <taxon>Bacillota</taxon>
        <taxon>Bacilli</taxon>
        <taxon>Lactobacillales</taxon>
        <taxon>Enterococcaceae</taxon>
        <taxon>Enterococcus</taxon>
    </lineage>
</organism>
<dbReference type="RefSeq" id="WP_137274337.1">
    <property type="nucleotide sequence ID" value="NZ_JAHHFD010000064.1"/>
</dbReference>
<dbReference type="SMART" id="SM00382">
    <property type="entry name" value="AAA"/>
    <property type="match status" value="1"/>
</dbReference>
<dbReference type="PANTHER" id="PTHR43335">
    <property type="entry name" value="ABC TRANSPORTER, ATP-BINDING PROTEIN"/>
    <property type="match status" value="1"/>
</dbReference>
<dbReference type="Gene3D" id="3.40.50.300">
    <property type="entry name" value="P-loop containing nucleotide triphosphate hydrolases"/>
    <property type="match status" value="1"/>
</dbReference>
<comment type="caution">
    <text evidence="6">The sequence shown here is derived from an EMBL/GenBank/DDBJ whole genome shotgun (WGS) entry which is preliminary data.</text>
</comment>
<protein>
    <submittedName>
        <fullName evidence="6">ABC transporter ATP-binding protein</fullName>
    </submittedName>
</protein>
<evidence type="ECO:0000313" key="6">
    <source>
        <dbReference type="EMBL" id="TKK72899.1"/>
    </source>
</evidence>
<dbReference type="InterPro" id="IPR003593">
    <property type="entry name" value="AAA+_ATPase"/>
</dbReference>
<dbReference type="SUPFAM" id="SSF52540">
    <property type="entry name" value="P-loop containing nucleoside triphosphate hydrolases"/>
    <property type="match status" value="1"/>
</dbReference>
<accession>A0A4U3LDJ2</accession>
<keyword evidence="2" id="KW-0813">Transport</keyword>
<dbReference type="InterPro" id="IPR027417">
    <property type="entry name" value="P-loop_NTPase"/>
</dbReference>
<dbReference type="Proteomes" id="UP000305511">
    <property type="component" value="Unassembled WGS sequence"/>
</dbReference>
<sequence length="277" mass="31185">MQLENISKTIDKKEILTNISITVEPGEIVGLIGPNGAGKTTTMKIMSGLIVNFQGKVVGQEWIGVLIDGPKYFPNRTARENLNYFRALSKESYSVDYVESLFDMKNYGKKKVKDFSLSMKQRLGMALALINKNELLILDEPMNGLDPDGVQATIQTLKHLAKELHIGIVISSHILGDLDKLCDRAYFIKNGAIIQTVTLGKEVSVYQFTFDEENEDKVSEISTLFDGVEQRHPLWLISEADYPLFLKELVLNDIIPLEMKKHALNLEDVYFSLVEGE</sequence>
<feature type="domain" description="ABC transporter" evidence="5">
    <location>
        <begin position="1"/>
        <end position="215"/>
    </location>
</feature>
<name>A0A4U3LDJ2_ENTFL</name>
<gene>
    <name evidence="6" type="ORF">EY666_14420</name>
</gene>
<keyword evidence="3" id="KW-0547">Nucleotide-binding</keyword>
<dbReference type="PROSITE" id="PS50893">
    <property type="entry name" value="ABC_TRANSPORTER_2"/>
    <property type="match status" value="1"/>
</dbReference>
<dbReference type="GO" id="GO:0016887">
    <property type="term" value="F:ATP hydrolysis activity"/>
    <property type="evidence" value="ECO:0007669"/>
    <property type="project" value="InterPro"/>
</dbReference>
<dbReference type="GO" id="GO:0005524">
    <property type="term" value="F:ATP binding"/>
    <property type="evidence" value="ECO:0007669"/>
    <property type="project" value="UniProtKB-KW"/>
</dbReference>
<dbReference type="EMBL" id="SIYF01000399">
    <property type="protein sequence ID" value="TKK72899.1"/>
    <property type="molecule type" value="Genomic_DNA"/>
</dbReference>
<reference evidence="6 7" key="1">
    <citation type="submission" date="2019-02" db="EMBL/GenBank/DDBJ databases">
        <title>Bacteria dissemination in different level of health care in South Africa: the effectiveness of infections prevention and control.</title>
        <authorList>
            <person name="Shobo C."/>
            <person name="Amoako D.G."/>
            <person name="Allam M."/>
            <person name="Ismail A."/>
            <person name="Bester L.A."/>
            <person name="Essack S.Y."/>
        </authorList>
    </citation>
    <scope>NUCLEOTIDE SEQUENCE [LARGE SCALE GENOMIC DNA]</scope>
    <source>
        <strain evidence="6 7">2SIL2</strain>
    </source>
</reference>
<dbReference type="PANTHER" id="PTHR43335:SF4">
    <property type="entry name" value="ABC TRANSPORTER, ATP-BINDING PROTEIN"/>
    <property type="match status" value="1"/>
</dbReference>
<evidence type="ECO:0000256" key="4">
    <source>
        <dbReference type="ARBA" id="ARBA00022840"/>
    </source>
</evidence>
<dbReference type="Pfam" id="PF00005">
    <property type="entry name" value="ABC_tran"/>
    <property type="match status" value="1"/>
</dbReference>
<evidence type="ECO:0000256" key="3">
    <source>
        <dbReference type="ARBA" id="ARBA00022741"/>
    </source>
</evidence>
<dbReference type="InterPro" id="IPR003439">
    <property type="entry name" value="ABC_transporter-like_ATP-bd"/>
</dbReference>
<evidence type="ECO:0000256" key="1">
    <source>
        <dbReference type="ARBA" id="ARBA00005417"/>
    </source>
</evidence>
<evidence type="ECO:0000313" key="7">
    <source>
        <dbReference type="Proteomes" id="UP000305511"/>
    </source>
</evidence>
<proteinExistence type="inferred from homology"/>